<evidence type="ECO:0000256" key="1">
    <source>
        <dbReference type="SAM" id="MobiDB-lite"/>
    </source>
</evidence>
<gene>
    <name evidence="2" type="ORF">MELLADRAFT_89500</name>
</gene>
<feature type="region of interest" description="Disordered" evidence="1">
    <location>
        <begin position="1"/>
        <end position="68"/>
    </location>
</feature>
<dbReference type="EMBL" id="GL883119">
    <property type="protein sequence ID" value="EGG04321.1"/>
    <property type="molecule type" value="Genomic_DNA"/>
</dbReference>
<dbReference type="InParanoid" id="F4RTK6"/>
<keyword evidence="3" id="KW-1185">Reference proteome</keyword>
<protein>
    <submittedName>
        <fullName evidence="2">Uncharacterized protein</fullName>
    </submittedName>
</protein>
<dbReference type="KEGG" id="mlr:MELLADRAFT_89500"/>
<proteinExistence type="predicted"/>
<dbReference type="RefSeq" id="XP_007412450.1">
    <property type="nucleotide sequence ID" value="XM_007412388.1"/>
</dbReference>
<feature type="region of interest" description="Disordered" evidence="1">
    <location>
        <begin position="147"/>
        <end position="167"/>
    </location>
</feature>
<dbReference type="VEuPathDB" id="FungiDB:MELLADRAFT_89500"/>
<reference evidence="3" key="1">
    <citation type="journal article" date="2011" name="Proc. Natl. Acad. Sci. U.S.A.">
        <title>Obligate biotrophy features unraveled by the genomic analysis of rust fungi.</title>
        <authorList>
            <person name="Duplessis S."/>
            <person name="Cuomo C.A."/>
            <person name="Lin Y.-C."/>
            <person name="Aerts A."/>
            <person name="Tisserant E."/>
            <person name="Veneault-Fourrey C."/>
            <person name="Joly D.L."/>
            <person name="Hacquard S."/>
            <person name="Amselem J."/>
            <person name="Cantarel B.L."/>
            <person name="Chiu R."/>
            <person name="Coutinho P.M."/>
            <person name="Feau N."/>
            <person name="Field M."/>
            <person name="Frey P."/>
            <person name="Gelhaye E."/>
            <person name="Goldberg J."/>
            <person name="Grabherr M.G."/>
            <person name="Kodira C.D."/>
            <person name="Kohler A."/>
            <person name="Kuees U."/>
            <person name="Lindquist E.A."/>
            <person name="Lucas S.M."/>
            <person name="Mago R."/>
            <person name="Mauceli E."/>
            <person name="Morin E."/>
            <person name="Murat C."/>
            <person name="Pangilinan J.L."/>
            <person name="Park R."/>
            <person name="Pearson M."/>
            <person name="Quesneville H."/>
            <person name="Rouhier N."/>
            <person name="Sakthikumar S."/>
            <person name="Salamov A.A."/>
            <person name="Schmutz J."/>
            <person name="Selles B."/>
            <person name="Shapiro H."/>
            <person name="Tanguay P."/>
            <person name="Tuskan G.A."/>
            <person name="Henrissat B."/>
            <person name="Van de Peer Y."/>
            <person name="Rouze P."/>
            <person name="Ellis J.G."/>
            <person name="Dodds P.N."/>
            <person name="Schein J.E."/>
            <person name="Zhong S."/>
            <person name="Hamelin R.C."/>
            <person name="Grigoriev I.V."/>
            <person name="Szabo L.J."/>
            <person name="Martin F."/>
        </authorList>
    </citation>
    <scope>NUCLEOTIDE SEQUENCE [LARGE SCALE GENOMIC DNA]</scope>
    <source>
        <strain evidence="3">98AG31 / pathotype 3-4-7</strain>
    </source>
</reference>
<dbReference type="Proteomes" id="UP000001072">
    <property type="component" value="Unassembled WGS sequence"/>
</dbReference>
<evidence type="ECO:0000313" key="3">
    <source>
        <dbReference type="Proteomes" id="UP000001072"/>
    </source>
</evidence>
<dbReference type="HOGENOM" id="CLU_056407_2_0_1"/>
<evidence type="ECO:0000313" key="2">
    <source>
        <dbReference type="EMBL" id="EGG04321.1"/>
    </source>
</evidence>
<dbReference type="AlphaFoldDB" id="F4RTK6"/>
<sequence length="352" mass="39756">MPGNGSKLPPPGSAKPKLKISGSSATDGKSNVNMISAQGEITSPKDPNSSRRPSNTSPSPMGTTSFSAARNVTNIVDITKNPLYEKVQKLDSTLQPFLQHDWETNRKYNLTKLKFYNILHHFNPSTTSRPTHKKDELKSAFKKDLLPKLQPFCSPPPPPADSHMDTDDGLDFDPLHRSTTIAMLASTIHKINPRVNISSVALKDEVLALFKHYVNPNLRLPHNSDYTGRPRIVSSSFVPKLSIQALRHALQSYHPELFLNYSVLRLPNYISLYRLFLLEEVQNTDVSEELVPGYHYWINVDLLDTESTKQRASTKSKSTSHFDFEPTLHLNWCSNTPLDAGFHRSYYDFQIK</sequence>
<feature type="compositionally biased region" description="Low complexity" evidence="1">
    <location>
        <begin position="50"/>
        <end position="60"/>
    </location>
</feature>
<name>F4RTK6_MELLP</name>
<dbReference type="GeneID" id="18935219"/>
<organism evidence="3">
    <name type="scientific">Melampsora larici-populina (strain 98AG31 / pathotype 3-4-7)</name>
    <name type="common">Poplar leaf rust fungus</name>
    <dbReference type="NCBI Taxonomy" id="747676"/>
    <lineage>
        <taxon>Eukaryota</taxon>
        <taxon>Fungi</taxon>
        <taxon>Dikarya</taxon>
        <taxon>Basidiomycota</taxon>
        <taxon>Pucciniomycotina</taxon>
        <taxon>Pucciniomycetes</taxon>
        <taxon>Pucciniales</taxon>
        <taxon>Melampsoraceae</taxon>
        <taxon>Melampsora</taxon>
    </lineage>
</organism>
<accession>F4RTK6</accession>
<feature type="compositionally biased region" description="Polar residues" evidence="1">
    <location>
        <begin position="21"/>
        <end position="41"/>
    </location>
</feature>